<feature type="transmembrane region" description="Helical" evidence="1">
    <location>
        <begin position="392"/>
        <end position="415"/>
    </location>
</feature>
<protein>
    <submittedName>
        <fullName evidence="2">Uncharacterized protein</fullName>
    </submittedName>
</protein>
<keyword evidence="1" id="KW-0812">Transmembrane</keyword>
<organism evidence="2 3">
    <name type="scientific">Pseudogymnoascus destructans (strain ATCC MYA-4855 / 20631-21)</name>
    <name type="common">Bat white-nose syndrome fungus</name>
    <name type="synonym">Geomyces destructans</name>
    <dbReference type="NCBI Taxonomy" id="658429"/>
    <lineage>
        <taxon>Eukaryota</taxon>
        <taxon>Fungi</taxon>
        <taxon>Dikarya</taxon>
        <taxon>Ascomycota</taxon>
        <taxon>Pezizomycotina</taxon>
        <taxon>Leotiomycetes</taxon>
        <taxon>Thelebolales</taxon>
        <taxon>Thelebolaceae</taxon>
        <taxon>Pseudogymnoascus</taxon>
    </lineage>
</organism>
<name>L8FZF4_PSED2</name>
<gene>
    <name evidence="2" type="ORF">GMDG_02027</name>
</gene>
<evidence type="ECO:0000313" key="3">
    <source>
        <dbReference type="Proteomes" id="UP000011064"/>
    </source>
</evidence>
<dbReference type="Proteomes" id="UP000011064">
    <property type="component" value="Unassembled WGS sequence"/>
</dbReference>
<dbReference type="HOGENOM" id="CLU_054084_0_0_1"/>
<dbReference type="STRING" id="658429.L8FZF4"/>
<dbReference type="EMBL" id="GL573195">
    <property type="protein sequence ID" value="ELR06232.1"/>
    <property type="molecule type" value="Genomic_DNA"/>
</dbReference>
<proteinExistence type="predicted"/>
<keyword evidence="1" id="KW-0472">Membrane</keyword>
<dbReference type="VEuPathDB" id="FungiDB:GMDG_02027"/>
<dbReference type="InParanoid" id="L8FZF4"/>
<reference evidence="3" key="1">
    <citation type="submission" date="2010-09" db="EMBL/GenBank/DDBJ databases">
        <title>The genome sequence of Geomyces destructans 20631-21.</title>
        <authorList>
            <consortium name="The Broad Institute Genome Sequencing Platform"/>
            <person name="Cuomo C.A."/>
            <person name="Blehert D.S."/>
            <person name="Lorch J.M."/>
            <person name="Young S.K."/>
            <person name="Zeng Q."/>
            <person name="Gargeya S."/>
            <person name="Fitzgerald M."/>
            <person name="Haas B."/>
            <person name="Abouelleil A."/>
            <person name="Alvarado L."/>
            <person name="Arachchi H.M."/>
            <person name="Berlin A."/>
            <person name="Brown A."/>
            <person name="Chapman S.B."/>
            <person name="Chen Z."/>
            <person name="Dunbar C."/>
            <person name="Freedman E."/>
            <person name="Gearin G."/>
            <person name="Gellesch M."/>
            <person name="Goldberg J."/>
            <person name="Griggs A."/>
            <person name="Gujja S."/>
            <person name="Heiman D."/>
            <person name="Howarth C."/>
            <person name="Larson L."/>
            <person name="Lui A."/>
            <person name="MacDonald P.J.P."/>
            <person name="Montmayeur A."/>
            <person name="Murphy C."/>
            <person name="Neiman D."/>
            <person name="Pearson M."/>
            <person name="Priest M."/>
            <person name="Roberts A."/>
            <person name="Saif S."/>
            <person name="Shea T."/>
            <person name="Shenoy N."/>
            <person name="Sisk P."/>
            <person name="Stolte C."/>
            <person name="Sykes S."/>
            <person name="Wortman J."/>
            <person name="Nusbaum C."/>
            <person name="Birren B."/>
        </authorList>
    </citation>
    <scope>NUCLEOTIDE SEQUENCE [LARGE SCALE GENOMIC DNA]</scope>
    <source>
        <strain evidence="3">ATCC MYA-4855 / 20631-21</strain>
    </source>
</reference>
<evidence type="ECO:0000256" key="1">
    <source>
        <dbReference type="SAM" id="Phobius"/>
    </source>
</evidence>
<keyword evidence="1" id="KW-1133">Transmembrane helix</keyword>
<accession>L8FZF4</accession>
<dbReference type="OrthoDB" id="5428890at2759"/>
<keyword evidence="3" id="KW-1185">Reference proteome</keyword>
<dbReference type="AlphaFoldDB" id="L8FZF4"/>
<sequence length="420" mass="47678">MPNKRVTITTSTTANSPTLHKLVSIFPCSHDKVQWYHWWIHDQIQRQPRQLFSTLQGYDSKKDDGWMDSFLFMWQEISQYMIAATSVKIDDVVAHLQESDILGLESDPNALIAAKNLIFAVIGWQTMLYQADMHSCPPDQLAIQNEMGAHTGQAHMCLKQSHSACGRKLHEFLLGYGLLLPPQNFDGLGSPEEKKAFAEYKSVAPASFNAYILSSIGDVTIEWVDSLSCHMEFDSYLNKLFLFRYPSFCLANIPSESKHSPKSAIYSCAASWESTGQWATTGDVTQMLQETILSYRLLFGQNKASRQLFQNLKPFENIPEGGRDLFLKQLCGKKCYPTDSNGLERESYDLPRDFPILRSRLVALLCHLSTKKPRTWKELWEDKRDSASWLTFWAVAVIGGLGLILALLQTILQIVQVTQH</sequence>
<evidence type="ECO:0000313" key="2">
    <source>
        <dbReference type="EMBL" id="ELR06232.1"/>
    </source>
</evidence>